<accession>A0A2I8VFE0</accession>
<keyword evidence="2" id="KW-0812">Transmembrane</keyword>
<feature type="transmembrane region" description="Helical" evidence="2">
    <location>
        <begin position="244"/>
        <end position="263"/>
    </location>
</feature>
<proteinExistence type="predicted"/>
<feature type="transmembrane region" description="Helical" evidence="2">
    <location>
        <begin position="269"/>
        <end position="290"/>
    </location>
</feature>
<evidence type="ECO:0000313" key="3">
    <source>
        <dbReference type="EMBL" id="AUV80650.1"/>
    </source>
</evidence>
<dbReference type="EMBL" id="CP026309">
    <property type="protein sequence ID" value="AUV80650.1"/>
    <property type="molecule type" value="Genomic_DNA"/>
</dbReference>
<feature type="region of interest" description="Disordered" evidence="1">
    <location>
        <begin position="541"/>
        <end position="572"/>
    </location>
</feature>
<evidence type="ECO:0000256" key="1">
    <source>
        <dbReference type="SAM" id="MobiDB-lite"/>
    </source>
</evidence>
<dbReference type="Proteomes" id="UP000236584">
    <property type="component" value="Chromosome"/>
</dbReference>
<sequence>MSRRFLTVLVVVLALSSALPAIVGSAQETGGDYSLDELKQRGQQIQGTDPSTRYLGSEGSVFVSYDETNFIKELGPTEPEWAVDKVVSPGEVVDTNEVTFHTTRTKGAESETVHVHVVTWEQKTRTIETENGSTTREQYAANVTETVKEVELTGAADRIEVGLPTAEDPRMVTMWIEEYPEARWVFEQHTVATASQTPFGNTWGSFLPWFLKMFFGVVVIGVPVAIGAAVKTLKKTGRGPGKGAMWYVIVGGLVMYFAGYFALGKMAEIIVTLPIVLGLIPVVLAFFAAVEYFDPSRKVRVEQLLTEKVENALGKTVHDIEYERGRTYNMVERDDGTTAILPSGSLRHWLIVLLGAKPPTIPTSELQTRVEYRGDAEDEKLYVDEMISIEWPALEISTSSLRKTVEHSPATADGVETDGGEVVEVETWDRDRISKAILFFGVGSLVATSLVGDLITGIAIGTVPLLVSLAQLDDGSATFVPSAVHTTPAKASRITETREHTVATTFGQLEEAIADLEADAAERGLDIAEAYISQSRERIDRLLSGGGDDPSPIGSQDGQKSDWKALRGDGGD</sequence>
<keyword evidence="2" id="KW-1133">Transmembrane helix</keyword>
<dbReference type="RefSeq" id="WP_103424219.1">
    <property type="nucleotide sequence ID" value="NZ_CP026309.1"/>
</dbReference>
<protein>
    <submittedName>
        <fullName evidence="3">Uncharacterized protein</fullName>
    </submittedName>
</protein>
<name>A0A2I8VFE0_9EURY</name>
<evidence type="ECO:0000256" key="2">
    <source>
        <dbReference type="SAM" id="Phobius"/>
    </source>
</evidence>
<feature type="transmembrane region" description="Helical" evidence="2">
    <location>
        <begin position="437"/>
        <end position="460"/>
    </location>
</feature>
<dbReference type="KEGG" id="srub:C2R22_02425"/>
<dbReference type="AlphaFoldDB" id="A0A2I8VFE0"/>
<feature type="transmembrane region" description="Helical" evidence="2">
    <location>
        <begin position="209"/>
        <end position="232"/>
    </location>
</feature>
<dbReference type="OrthoDB" id="329050at2157"/>
<feature type="compositionally biased region" description="Low complexity" evidence="1">
    <location>
        <begin position="549"/>
        <end position="558"/>
    </location>
</feature>
<gene>
    <name evidence="3" type="ORF">C2R22_02425</name>
</gene>
<feature type="compositionally biased region" description="Basic and acidic residues" evidence="1">
    <location>
        <begin position="559"/>
        <end position="572"/>
    </location>
</feature>
<dbReference type="GeneID" id="35590908"/>
<organism evidence="3 4">
    <name type="scientific">Salinigranum rubrum</name>
    <dbReference type="NCBI Taxonomy" id="755307"/>
    <lineage>
        <taxon>Archaea</taxon>
        <taxon>Methanobacteriati</taxon>
        <taxon>Methanobacteriota</taxon>
        <taxon>Stenosarchaea group</taxon>
        <taxon>Halobacteria</taxon>
        <taxon>Halobacteriales</taxon>
        <taxon>Haloferacaceae</taxon>
        <taxon>Salinigranum</taxon>
    </lineage>
</organism>
<reference evidence="3 4" key="1">
    <citation type="submission" date="2018-01" db="EMBL/GenBank/DDBJ databases">
        <title>Complete genome sequence of Salinigranum rubrum GX10T, an extremely halophilic archaeon isolated from a marine solar saltern.</title>
        <authorList>
            <person name="Han S."/>
        </authorList>
    </citation>
    <scope>NUCLEOTIDE SEQUENCE [LARGE SCALE GENOMIC DNA]</scope>
    <source>
        <strain evidence="3 4">GX10</strain>
    </source>
</reference>
<keyword evidence="4" id="KW-1185">Reference proteome</keyword>
<evidence type="ECO:0000313" key="4">
    <source>
        <dbReference type="Proteomes" id="UP000236584"/>
    </source>
</evidence>
<keyword evidence="2" id="KW-0472">Membrane</keyword>